<dbReference type="Proteomes" id="UP000029121">
    <property type="component" value="Unassembled WGS sequence"/>
</dbReference>
<dbReference type="EMBL" id="KB870811">
    <property type="protein sequence ID" value="EOA19062.1"/>
    <property type="molecule type" value="Genomic_DNA"/>
</dbReference>
<evidence type="ECO:0000313" key="1">
    <source>
        <dbReference type="EMBL" id="EOA19062.1"/>
    </source>
</evidence>
<gene>
    <name evidence="1" type="ORF">CARUB_v10007722mg</name>
</gene>
<proteinExistence type="predicted"/>
<dbReference type="PANTHER" id="PTHR31293:SF12">
    <property type="entry name" value="RNI-LIKE SUPERFAMILY PROTEIN"/>
    <property type="match status" value="1"/>
</dbReference>
<organism evidence="1 2">
    <name type="scientific">Capsella rubella</name>
    <dbReference type="NCBI Taxonomy" id="81985"/>
    <lineage>
        <taxon>Eukaryota</taxon>
        <taxon>Viridiplantae</taxon>
        <taxon>Streptophyta</taxon>
        <taxon>Embryophyta</taxon>
        <taxon>Tracheophyta</taxon>
        <taxon>Spermatophyta</taxon>
        <taxon>Magnoliopsida</taxon>
        <taxon>eudicotyledons</taxon>
        <taxon>Gunneridae</taxon>
        <taxon>Pentapetalae</taxon>
        <taxon>rosids</taxon>
        <taxon>malvids</taxon>
        <taxon>Brassicales</taxon>
        <taxon>Brassicaceae</taxon>
        <taxon>Camelineae</taxon>
        <taxon>Capsella</taxon>
    </lineage>
</organism>
<sequence>MIFSAKSCRLFRQSMLLQRRFCPYESRLFYPNKKATSRPSRLRWRYRFSDFVDKTLALLSNSPRIKKCSLRCDYEKDETSINRWIRNVLERGCLELNLESRYALSIDSQFFTSNTLVELTVSYGFHPLGRLNSSWVFVFPSPQDTYYPFSIVSNS</sequence>
<name>R0FAM6_9BRAS</name>
<reference evidence="2" key="1">
    <citation type="journal article" date="2013" name="Nat. Genet.">
        <title>The Capsella rubella genome and the genomic consequences of rapid mating system evolution.</title>
        <authorList>
            <person name="Slotte T."/>
            <person name="Hazzouri K.M."/>
            <person name="Agren J.A."/>
            <person name="Koenig D."/>
            <person name="Maumus F."/>
            <person name="Guo Y.L."/>
            <person name="Steige K."/>
            <person name="Platts A.E."/>
            <person name="Escobar J.S."/>
            <person name="Newman L.K."/>
            <person name="Wang W."/>
            <person name="Mandakova T."/>
            <person name="Vello E."/>
            <person name="Smith L.M."/>
            <person name="Henz S.R."/>
            <person name="Steffen J."/>
            <person name="Takuno S."/>
            <person name="Brandvain Y."/>
            <person name="Coop G."/>
            <person name="Andolfatto P."/>
            <person name="Hu T.T."/>
            <person name="Blanchette M."/>
            <person name="Clark R.M."/>
            <person name="Quesneville H."/>
            <person name="Nordborg M."/>
            <person name="Gaut B.S."/>
            <person name="Lysak M.A."/>
            <person name="Jenkins J."/>
            <person name="Grimwood J."/>
            <person name="Chapman J."/>
            <person name="Prochnik S."/>
            <person name="Shu S."/>
            <person name="Rokhsar D."/>
            <person name="Schmutz J."/>
            <person name="Weigel D."/>
            <person name="Wright S.I."/>
        </authorList>
    </citation>
    <scope>NUCLEOTIDE SEQUENCE [LARGE SCALE GENOMIC DNA]</scope>
    <source>
        <strain evidence="2">cv. Monte Gargano</strain>
    </source>
</reference>
<dbReference type="PANTHER" id="PTHR31293">
    <property type="entry name" value="RNI-LIKE SUPERFAMILY PROTEIN"/>
    <property type="match status" value="1"/>
</dbReference>
<evidence type="ECO:0000313" key="2">
    <source>
        <dbReference type="Proteomes" id="UP000029121"/>
    </source>
</evidence>
<keyword evidence="2" id="KW-1185">Reference proteome</keyword>
<protein>
    <submittedName>
        <fullName evidence="1">Uncharacterized protein</fullName>
    </submittedName>
</protein>
<accession>R0FAM6</accession>
<dbReference type="AlphaFoldDB" id="R0FAM6"/>
<dbReference type="InterPro" id="IPR055294">
    <property type="entry name" value="FBL60-like"/>
</dbReference>